<keyword evidence="2" id="KW-0560">Oxidoreductase</keyword>
<keyword evidence="5" id="KW-1185">Reference proteome</keyword>
<name>A0A329QVK5_9ACTN</name>
<dbReference type="PANTHER" id="PTHR43656">
    <property type="entry name" value="BINDING OXIDOREDUCTASE, PUTATIVE (AFU_ORTHOLOGUE AFUA_2G08260)-RELATED"/>
    <property type="match status" value="1"/>
</dbReference>
<dbReference type="Pfam" id="PF00724">
    <property type="entry name" value="Oxidored_FMN"/>
    <property type="match status" value="1"/>
</dbReference>
<gene>
    <name evidence="4" type="ORF">DPM12_07460</name>
</gene>
<accession>A0A329QVK5</accession>
<dbReference type="InterPro" id="IPR051799">
    <property type="entry name" value="NADH_flavin_oxidoreductase"/>
</dbReference>
<dbReference type="Proteomes" id="UP000250462">
    <property type="component" value="Unassembled WGS sequence"/>
</dbReference>
<dbReference type="RefSeq" id="WP_112257660.1">
    <property type="nucleotide sequence ID" value="NZ_QMIG01000004.1"/>
</dbReference>
<dbReference type="Gene3D" id="3.20.20.70">
    <property type="entry name" value="Aldolase class I"/>
    <property type="match status" value="1"/>
</dbReference>
<organism evidence="4 5">
    <name type="scientific">Phytoactinopolyspora halophila</name>
    <dbReference type="NCBI Taxonomy" id="1981511"/>
    <lineage>
        <taxon>Bacteria</taxon>
        <taxon>Bacillati</taxon>
        <taxon>Actinomycetota</taxon>
        <taxon>Actinomycetes</taxon>
        <taxon>Jiangellales</taxon>
        <taxon>Jiangellaceae</taxon>
        <taxon>Phytoactinopolyspora</taxon>
    </lineage>
</organism>
<dbReference type="AlphaFoldDB" id="A0A329QVK5"/>
<dbReference type="SUPFAM" id="SSF51395">
    <property type="entry name" value="FMN-linked oxidoreductases"/>
    <property type="match status" value="1"/>
</dbReference>
<evidence type="ECO:0000313" key="4">
    <source>
        <dbReference type="EMBL" id="RAW16450.1"/>
    </source>
</evidence>
<comment type="caution">
    <text evidence="4">The sequence shown here is derived from an EMBL/GenBank/DDBJ whole genome shotgun (WGS) entry which is preliminary data.</text>
</comment>
<dbReference type="PANTHER" id="PTHR43656:SF2">
    <property type="entry name" value="BINDING OXIDOREDUCTASE, PUTATIVE (AFU_ORTHOLOGUE AFUA_2G08260)-RELATED"/>
    <property type="match status" value="1"/>
</dbReference>
<dbReference type="CDD" id="cd02803">
    <property type="entry name" value="OYE_like_FMN_family"/>
    <property type="match status" value="1"/>
</dbReference>
<dbReference type="InterPro" id="IPR013785">
    <property type="entry name" value="Aldolase_TIM"/>
</dbReference>
<dbReference type="OrthoDB" id="3169239at2"/>
<proteinExistence type="predicted"/>
<evidence type="ECO:0000256" key="1">
    <source>
        <dbReference type="ARBA" id="ARBA00022630"/>
    </source>
</evidence>
<dbReference type="GO" id="GO:0016491">
    <property type="term" value="F:oxidoreductase activity"/>
    <property type="evidence" value="ECO:0007669"/>
    <property type="project" value="UniProtKB-KW"/>
</dbReference>
<dbReference type="InterPro" id="IPR001155">
    <property type="entry name" value="OxRdtase_FMN_N"/>
</dbReference>
<keyword evidence="1" id="KW-0285">Flavoprotein</keyword>
<evidence type="ECO:0000256" key="2">
    <source>
        <dbReference type="ARBA" id="ARBA00023002"/>
    </source>
</evidence>
<dbReference type="GO" id="GO:0010181">
    <property type="term" value="F:FMN binding"/>
    <property type="evidence" value="ECO:0007669"/>
    <property type="project" value="InterPro"/>
</dbReference>
<feature type="domain" description="NADH:flavin oxidoreductase/NADH oxidase N-terminal" evidence="3">
    <location>
        <begin position="19"/>
        <end position="354"/>
    </location>
</feature>
<sequence>MTSISSPATPSPLHPALSPAYLGSIKLPNRFAVAPMTRVSATSDGVPTRQMADYYAGFARGGFGLVITEGTYTDQLYSQGYANQPGAVTDAHMQGWRHVVDAVRSAGGHIIMQLMHAGALSQGNPHVSGTAGPSAVQPRGAMLPEYGGDGPWPVPAEMDRDDIDAVLDGFVGAAERALATGFDGVEIHAANGYLLDQFLTDYTNLRADRYGGDLDRRVRLLAEVAAGIRAATSPGFVVGMRLSQTKVNDVEYRWPGGARDAERIVAAVTRAHLDYLHIASEGRDWLETARLDNGDTVTALARRTGRLPVIANGGMHDPDQAGRVLDGEHADVVAVARGALRHPDLPQRIARGQEPERFDPAMLSPMATLDNAERWWAGRAPA</sequence>
<reference evidence="4 5" key="1">
    <citation type="submission" date="2018-06" db="EMBL/GenBank/DDBJ databases">
        <title>Phytoactinopolyspora halophila sp. nov., a novel halophilic actinomycete isolated from a saline soil in China.</title>
        <authorList>
            <person name="Tang S.-K."/>
        </authorList>
    </citation>
    <scope>NUCLEOTIDE SEQUENCE [LARGE SCALE GENOMIC DNA]</scope>
    <source>
        <strain evidence="4 5">YIM 96934</strain>
    </source>
</reference>
<evidence type="ECO:0000313" key="5">
    <source>
        <dbReference type="Proteomes" id="UP000250462"/>
    </source>
</evidence>
<protein>
    <submittedName>
        <fullName evidence="4">NADH:flavin oxidoreductase</fullName>
    </submittedName>
</protein>
<dbReference type="EMBL" id="QMIG01000004">
    <property type="protein sequence ID" value="RAW16450.1"/>
    <property type="molecule type" value="Genomic_DNA"/>
</dbReference>
<evidence type="ECO:0000259" key="3">
    <source>
        <dbReference type="Pfam" id="PF00724"/>
    </source>
</evidence>